<evidence type="ECO:0000256" key="8">
    <source>
        <dbReference type="ARBA" id="ARBA00022737"/>
    </source>
</evidence>
<dbReference type="GO" id="GO:0097060">
    <property type="term" value="C:synaptic membrane"/>
    <property type="evidence" value="ECO:0007669"/>
    <property type="project" value="UniProtKB-SubCell"/>
</dbReference>
<reference evidence="25" key="1">
    <citation type="submission" date="2021-02" db="EMBL/GenBank/DDBJ databases">
        <authorList>
            <person name="Nowell W R."/>
        </authorList>
    </citation>
    <scope>NUCLEOTIDE SEQUENCE</scope>
</reference>
<keyword evidence="2" id="KW-0813">Transport</keyword>
<dbReference type="Pfam" id="PF17978">
    <property type="entry name" value="zf-RING_14"/>
    <property type="match status" value="1"/>
</dbReference>
<dbReference type="InterPro" id="IPR047534">
    <property type="entry name" value="BRcat_RBR_parkin"/>
</dbReference>
<dbReference type="Gene3D" id="2.70.170.10">
    <property type="entry name" value="Neurotransmitter-gated ion-channel ligand-binding domain"/>
    <property type="match status" value="1"/>
</dbReference>
<dbReference type="CDD" id="cd20340">
    <property type="entry name" value="BRcat_RBR_parkin"/>
    <property type="match status" value="1"/>
</dbReference>
<dbReference type="GO" id="GO:0005739">
    <property type="term" value="C:mitochondrion"/>
    <property type="evidence" value="ECO:0007669"/>
    <property type="project" value="InterPro"/>
</dbReference>
<dbReference type="GO" id="GO:0004842">
    <property type="term" value="F:ubiquitin-protein transferase activity"/>
    <property type="evidence" value="ECO:0007669"/>
    <property type="project" value="InterPro"/>
</dbReference>
<keyword evidence="20" id="KW-1071">Ligand-gated ion channel</keyword>
<evidence type="ECO:0000256" key="2">
    <source>
        <dbReference type="ARBA" id="ARBA00022448"/>
    </source>
</evidence>
<dbReference type="Pfam" id="PF02932">
    <property type="entry name" value="Neur_chan_memb"/>
    <property type="match status" value="1"/>
</dbReference>
<keyword evidence="7" id="KW-0479">Metal-binding</keyword>
<dbReference type="Gene3D" id="1.20.58.390">
    <property type="entry name" value="Neurotransmitter-gated ion-channel transmembrane domain"/>
    <property type="match status" value="2"/>
</dbReference>
<evidence type="ECO:0000313" key="25">
    <source>
        <dbReference type="EMBL" id="CAF0774034.1"/>
    </source>
</evidence>
<keyword evidence="5" id="KW-0808">Transferase</keyword>
<feature type="transmembrane region" description="Helical" evidence="23">
    <location>
        <begin position="588"/>
        <end position="606"/>
    </location>
</feature>
<keyword evidence="12" id="KW-0832">Ubl conjugation</keyword>
<keyword evidence="9" id="KW-0863">Zinc-finger</keyword>
<keyword evidence="16 23" id="KW-0472">Membrane</keyword>
<accession>A0A813QZL1</accession>
<dbReference type="Pfam" id="PF02931">
    <property type="entry name" value="Neur_chan_LBD"/>
    <property type="match status" value="2"/>
</dbReference>
<sequence length="645" mass="74692">MYALGYAPTRTSSDQAIVFDCQHSVCLECFKDYAISSLNSRNFVFHPTIGYTLGCLEQCPNTLIKDLHHFQLIGKVNYEKYKKFAAEEYVVNNGGLLCPTVGCGCGLLIDDKETNRKIVCPECHTTFCRECKSVWNDEKPCCLDRTTLKENYLLPLPDEKNQIMQTHVYVLHEWMDFNFVWNPKAYGGVDRIQIPSDQIWKPDIVLYNSRRENAIKTADNKCTLLFSVLKDADGDYQITTRSKAVIRYDGQVQWNPPMIYKSYCSIDIQYYPFDIQNCTMKFGTWTYHGLLVNLIFITEDIPIIEQGWDLEDFQPSIEWEILNLRAIRHEKVYQCCVETFIDLTFTCTVQRKPLFYIVNLIVPCVNISVLAVLVFLLPSDSRKKITLSISILVALLVFYLLLIELIPPTSLVIPLLGKYLLFTLVLVNLSIILTIITLNVHFRRYPTNLLPKWLHRFLIGFLPKILSMERPIKLTKTSADYNNKKFSSSLSSCKDHLVDETIFSDLNCMEMVESNTKTSIDKKNKNISSTTNDYQHLLSSFYTDKRRQHLARVTADHIDYIAEQIKNAKVEKEIAEDWRFIALVLDRLFLIIFAFVSVVGTLISLLKAPSIYNQKKPVDRYCYLYYPPVNDSIWAKRCVTELNKR</sequence>
<dbReference type="InterPro" id="IPR041170">
    <property type="entry name" value="Znf-RING_14"/>
</dbReference>
<dbReference type="InterPro" id="IPR038050">
    <property type="entry name" value="Neuro_actylchol_rec"/>
</dbReference>
<keyword evidence="19" id="KW-0325">Glycoprotein</keyword>
<dbReference type="Proteomes" id="UP000663829">
    <property type="component" value="Unassembled WGS sequence"/>
</dbReference>
<evidence type="ECO:0000256" key="22">
    <source>
        <dbReference type="ARBA" id="ARBA00034099"/>
    </source>
</evidence>
<comment type="subcellular location">
    <subcellularLocation>
        <location evidence="1">Cytoplasm</location>
        <location evidence="1">Cytosol</location>
    </subcellularLocation>
    <subcellularLocation>
        <location evidence="22">Synaptic cell membrane</location>
        <topology evidence="22">Multi-pass membrane protein</topology>
    </subcellularLocation>
</comment>
<evidence type="ECO:0000256" key="5">
    <source>
        <dbReference type="ARBA" id="ARBA00022679"/>
    </source>
</evidence>
<dbReference type="EMBL" id="CAJOBC010000220">
    <property type="protein sequence ID" value="CAF3556458.1"/>
    <property type="molecule type" value="Genomic_DNA"/>
</dbReference>
<dbReference type="PROSITE" id="PS51873">
    <property type="entry name" value="TRIAD"/>
    <property type="match status" value="1"/>
</dbReference>
<evidence type="ECO:0000256" key="15">
    <source>
        <dbReference type="ARBA" id="ARBA00023065"/>
    </source>
</evidence>
<keyword evidence="14" id="KW-0770">Synapse</keyword>
<dbReference type="SUPFAM" id="SSF63712">
    <property type="entry name" value="Nicotinic receptor ligand binding domain-like"/>
    <property type="match status" value="1"/>
</dbReference>
<evidence type="ECO:0000256" key="18">
    <source>
        <dbReference type="ARBA" id="ARBA00023170"/>
    </source>
</evidence>
<evidence type="ECO:0000256" key="4">
    <source>
        <dbReference type="ARBA" id="ARBA00022490"/>
    </source>
</evidence>
<feature type="transmembrane region" description="Helical" evidence="23">
    <location>
        <begin position="419"/>
        <end position="442"/>
    </location>
</feature>
<keyword evidence="18" id="KW-0675">Receptor</keyword>
<feature type="domain" description="RING-type" evidence="24">
    <location>
        <begin position="1"/>
        <end position="159"/>
    </location>
</feature>
<evidence type="ECO:0000256" key="21">
    <source>
        <dbReference type="ARBA" id="ARBA00023303"/>
    </source>
</evidence>
<evidence type="ECO:0000256" key="7">
    <source>
        <dbReference type="ARBA" id="ARBA00022723"/>
    </source>
</evidence>
<evidence type="ECO:0000256" key="12">
    <source>
        <dbReference type="ARBA" id="ARBA00022843"/>
    </source>
</evidence>
<evidence type="ECO:0000256" key="6">
    <source>
        <dbReference type="ARBA" id="ARBA00022692"/>
    </source>
</evidence>
<dbReference type="SUPFAM" id="SSF57850">
    <property type="entry name" value="RING/U-box"/>
    <property type="match status" value="1"/>
</dbReference>
<dbReference type="Proteomes" id="UP000681722">
    <property type="component" value="Unassembled WGS sequence"/>
</dbReference>
<keyword evidence="8" id="KW-0677">Repeat</keyword>
<evidence type="ECO:0000256" key="19">
    <source>
        <dbReference type="ARBA" id="ARBA00023180"/>
    </source>
</evidence>
<dbReference type="PROSITE" id="PS00236">
    <property type="entry name" value="NEUROTR_ION_CHANNEL"/>
    <property type="match status" value="1"/>
</dbReference>
<feature type="transmembrane region" description="Helical" evidence="23">
    <location>
        <begin position="354"/>
        <end position="377"/>
    </location>
</feature>
<dbReference type="GO" id="GO:0004888">
    <property type="term" value="F:transmembrane signaling receptor activity"/>
    <property type="evidence" value="ECO:0007669"/>
    <property type="project" value="InterPro"/>
</dbReference>
<dbReference type="InterPro" id="IPR036719">
    <property type="entry name" value="Neuro-gated_channel_TM_sf"/>
</dbReference>
<evidence type="ECO:0000259" key="24">
    <source>
        <dbReference type="PROSITE" id="PS51873"/>
    </source>
</evidence>
<dbReference type="InterPro" id="IPR018000">
    <property type="entry name" value="Neurotransmitter_ion_chnl_CS"/>
</dbReference>
<keyword evidence="6 23" id="KW-0812">Transmembrane</keyword>
<dbReference type="Gene3D" id="2.20.25.20">
    <property type="match status" value="1"/>
</dbReference>
<dbReference type="PRINTS" id="PR01475">
    <property type="entry name" value="PARKIN"/>
</dbReference>
<evidence type="ECO:0000256" key="11">
    <source>
        <dbReference type="ARBA" id="ARBA00022833"/>
    </source>
</evidence>
<dbReference type="CDD" id="cd19064">
    <property type="entry name" value="LGIC_TM_nAChR"/>
    <property type="match status" value="1"/>
</dbReference>
<evidence type="ECO:0000256" key="17">
    <source>
        <dbReference type="ARBA" id="ARBA00023157"/>
    </source>
</evidence>
<name>A0A813QZL1_9BILA</name>
<evidence type="ECO:0000256" key="3">
    <source>
        <dbReference type="ARBA" id="ARBA00022475"/>
    </source>
</evidence>
<evidence type="ECO:0000313" key="27">
    <source>
        <dbReference type="Proteomes" id="UP000663829"/>
    </source>
</evidence>
<proteinExistence type="predicted"/>
<evidence type="ECO:0000313" key="26">
    <source>
        <dbReference type="EMBL" id="CAF3556458.1"/>
    </source>
</evidence>
<dbReference type="SMART" id="SM00647">
    <property type="entry name" value="IBR"/>
    <property type="match status" value="1"/>
</dbReference>
<dbReference type="AlphaFoldDB" id="A0A813QZL1"/>
<keyword evidence="13 23" id="KW-1133">Transmembrane helix</keyword>
<dbReference type="InterPro" id="IPR002867">
    <property type="entry name" value="IBR_dom"/>
</dbReference>
<dbReference type="OrthoDB" id="5975154at2759"/>
<dbReference type="FunFam" id="1.20.58.390:FF:000001">
    <property type="entry name" value="Neuronal nicotinic acetylcholine receptor subunit 3"/>
    <property type="match status" value="1"/>
</dbReference>
<comment type="caution">
    <text evidence="25">The sequence shown here is derived from an EMBL/GenBank/DDBJ whole genome shotgun (WGS) entry which is preliminary data.</text>
</comment>
<dbReference type="GO" id="GO:0005230">
    <property type="term" value="F:extracellular ligand-gated monoatomic ion channel activity"/>
    <property type="evidence" value="ECO:0007669"/>
    <property type="project" value="InterPro"/>
</dbReference>
<dbReference type="FunFam" id="2.70.170.10:FF:000060">
    <property type="entry name" value="Nicotinic acetylcholine receptor subunit alpha4"/>
    <property type="match status" value="1"/>
</dbReference>
<keyword evidence="11" id="KW-0862">Zinc</keyword>
<keyword evidence="15" id="KW-0406">Ion transport</keyword>
<dbReference type="PANTHER" id="PTHR18945">
    <property type="entry name" value="NEUROTRANSMITTER GATED ION CHANNEL"/>
    <property type="match status" value="1"/>
</dbReference>
<feature type="transmembrane region" description="Helical" evidence="23">
    <location>
        <begin position="389"/>
        <end position="407"/>
    </location>
</feature>
<evidence type="ECO:0000256" key="10">
    <source>
        <dbReference type="ARBA" id="ARBA00022786"/>
    </source>
</evidence>
<evidence type="ECO:0000256" key="20">
    <source>
        <dbReference type="ARBA" id="ARBA00023286"/>
    </source>
</evidence>
<evidence type="ECO:0000256" key="13">
    <source>
        <dbReference type="ARBA" id="ARBA00022989"/>
    </source>
</evidence>
<dbReference type="SUPFAM" id="SSF90112">
    <property type="entry name" value="Neurotransmitter-gated ion-channel transmembrane pore"/>
    <property type="match status" value="1"/>
</dbReference>
<evidence type="ECO:0000256" key="14">
    <source>
        <dbReference type="ARBA" id="ARBA00023018"/>
    </source>
</evidence>
<organism evidence="25 27">
    <name type="scientific">Didymodactylos carnosus</name>
    <dbReference type="NCBI Taxonomy" id="1234261"/>
    <lineage>
        <taxon>Eukaryota</taxon>
        <taxon>Metazoa</taxon>
        <taxon>Spiralia</taxon>
        <taxon>Gnathifera</taxon>
        <taxon>Rotifera</taxon>
        <taxon>Eurotatoria</taxon>
        <taxon>Bdelloidea</taxon>
        <taxon>Philodinida</taxon>
        <taxon>Philodinidae</taxon>
        <taxon>Didymodactylos</taxon>
    </lineage>
</organism>
<keyword evidence="3" id="KW-1003">Cell membrane</keyword>
<keyword evidence="4" id="KW-0963">Cytoplasm</keyword>
<dbReference type="InterPro" id="IPR006029">
    <property type="entry name" value="Neurotrans-gated_channel_TM"/>
</dbReference>
<keyword evidence="27" id="KW-1185">Reference proteome</keyword>
<protein>
    <recommendedName>
        <fullName evidence="24">RING-type domain-containing protein</fullName>
    </recommendedName>
</protein>
<dbReference type="InterPro" id="IPR044066">
    <property type="entry name" value="TRIAD_supradom"/>
</dbReference>
<dbReference type="InterPro" id="IPR036734">
    <property type="entry name" value="Neur_chan_lig-bd_sf"/>
</dbReference>
<dbReference type="InterPro" id="IPR006201">
    <property type="entry name" value="Neur_channel"/>
</dbReference>
<keyword evidence="10" id="KW-0833">Ubl conjugation pathway</keyword>
<dbReference type="EMBL" id="CAJNOQ010000220">
    <property type="protein sequence ID" value="CAF0774034.1"/>
    <property type="molecule type" value="Genomic_DNA"/>
</dbReference>
<dbReference type="InterPro" id="IPR006202">
    <property type="entry name" value="Neur_chan_lig-bd"/>
</dbReference>
<dbReference type="GO" id="GO:0005829">
    <property type="term" value="C:cytosol"/>
    <property type="evidence" value="ECO:0007669"/>
    <property type="project" value="UniProtKB-SubCell"/>
</dbReference>
<gene>
    <name evidence="25" type="ORF">GPM918_LOCUS2091</name>
    <name evidence="26" type="ORF">SRO942_LOCUS2091</name>
</gene>
<dbReference type="GO" id="GO:0008270">
    <property type="term" value="F:zinc ion binding"/>
    <property type="evidence" value="ECO:0007669"/>
    <property type="project" value="UniProtKB-KW"/>
</dbReference>
<evidence type="ECO:0000256" key="9">
    <source>
        <dbReference type="ARBA" id="ARBA00022771"/>
    </source>
</evidence>
<dbReference type="InterPro" id="IPR003977">
    <property type="entry name" value="Parkin"/>
</dbReference>
<evidence type="ECO:0000256" key="16">
    <source>
        <dbReference type="ARBA" id="ARBA00023136"/>
    </source>
</evidence>
<keyword evidence="17" id="KW-1015">Disulfide bond</keyword>
<keyword evidence="21" id="KW-0407">Ion channel</keyword>
<evidence type="ECO:0000256" key="23">
    <source>
        <dbReference type="SAM" id="Phobius"/>
    </source>
</evidence>
<evidence type="ECO:0000256" key="1">
    <source>
        <dbReference type="ARBA" id="ARBA00004514"/>
    </source>
</evidence>